<dbReference type="SMART" id="SM00360">
    <property type="entry name" value="RRM"/>
    <property type="match status" value="5"/>
</dbReference>
<feature type="domain" description="RRM" evidence="5">
    <location>
        <begin position="1245"/>
        <end position="1324"/>
    </location>
</feature>
<feature type="compositionally biased region" description="Basic and acidic residues" evidence="4">
    <location>
        <begin position="577"/>
        <end position="626"/>
    </location>
</feature>
<feature type="compositionally biased region" description="Low complexity" evidence="4">
    <location>
        <begin position="224"/>
        <end position="246"/>
    </location>
</feature>
<feature type="compositionally biased region" description="Polar residues" evidence="4">
    <location>
        <begin position="202"/>
        <end position="223"/>
    </location>
</feature>
<name>A0AAE1GFA4_PETCI</name>
<feature type="region of interest" description="Disordered" evidence="4">
    <location>
        <begin position="567"/>
        <end position="662"/>
    </location>
</feature>
<dbReference type="GO" id="GO:0003723">
    <property type="term" value="F:RNA binding"/>
    <property type="evidence" value="ECO:0007669"/>
    <property type="project" value="UniProtKB-UniRule"/>
</dbReference>
<feature type="compositionally biased region" description="Basic and acidic residues" evidence="4">
    <location>
        <begin position="1131"/>
        <end position="1152"/>
    </location>
</feature>
<feature type="region of interest" description="Disordered" evidence="4">
    <location>
        <begin position="1105"/>
        <end position="1159"/>
    </location>
</feature>
<comment type="caution">
    <text evidence="6">The sequence shown here is derived from an EMBL/GenBank/DDBJ whole genome shotgun (WGS) entry which is preliminary data.</text>
</comment>
<dbReference type="Gene3D" id="3.30.70.330">
    <property type="match status" value="5"/>
</dbReference>
<evidence type="ECO:0000256" key="2">
    <source>
        <dbReference type="ARBA" id="ARBA00022884"/>
    </source>
</evidence>
<feature type="compositionally biased region" description="Low complexity" evidence="4">
    <location>
        <begin position="1120"/>
        <end position="1130"/>
    </location>
</feature>
<feature type="compositionally biased region" description="Polar residues" evidence="4">
    <location>
        <begin position="365"/>
        <end position="375"/>
    </location>
</feature>
<feature type="domain" description="RRM" evidence="5">
    <location>
        <begin position="3"/>
        <end position="88"/>
    </location>
</feature>
<dbReference type="InterPro" id="IPR035979">
    <property type="entry name" value="RBD_domain_sf"/>
</dbReference>
<organism evidence="6 7">
    <name type="scientific">Petrolisthes cinctipes</name>
    <name type="common">Flat porcelain crab</name>
    <dbReference type="NCBI Taxonomy" id="88211"/>
    <lineage>
        <taxon>Eukaryota</taxon>
        <taxon>Metazoa</taxon>
        <taxon>Ecdysozoa</taxon>
        <taxon>Arthropoda</taxon>
        <taxon>Crustacea</taxon>
        <taxon>Multicrustacea</taxon>
        <taxon>Malacostraca</taxon>
        <taxon>Eumalacostraca</taxon>
        <taxon>Eucarida</taxon>
        <taxon>Decapoda</taxon>
        <taxon>Pleocyemata</taxon>
        <taxon>Anomura</taxon>
        <taxon>Galatheoidea</taxon>
        <taxon>Porcellanidae</taxon>
        <taxon>Petrolisthes</taxon>
    </lineage>
</organism>
<evidence type="ECO:0000259" key="5">
    <source>
        <dbReference type="PROSITE" id="PS50102"/>
    </source>
</evidence>
<keyword evidence="7" id="KW-1185">Reference proteome</keyword>
<evidence type="ECO:0000256" key="1">
    <source>
        <dbReference type="ARBA" id="ARBA00022737"/>
    </source>
</evidence>
<dbReference type="CDD" id="cd12254">
    <property type="entry name" value="RRM_hnRNPH_ESRPs_RBM12_like"/>
    <property type="match status" value="2"/>
</dbReference>
<dbReference type="PROSITE" id="PS50102">
    <property type="entry name" value="RRM"/>
    <property type="match status" value="5"/>
</dbReference>
<sequence>MSVIIRLQNLPWSANALDIREFFKGLAIPEGGVHIVGGELGDAFIAFSTDEDARLAMQKTGSSLKGIRVTLLLSSRTEMQKVIETARQQAMALQAFTSPPTPTIIPTQQQQQQQPPTTQPQHPTSLPQQAPPPQIQQHPPPAPMQPMQQQHPVIPGQPMGHHTMYQVQPPSHDMPSQQQHQQQLMPPHLPPGMVPPGLNPPHQHQQGPPATMSNHTNSSSSLVPSSGTNTNTTNTTNNNNNNSSDSHPPPSNTNNSEKKDDKKTVSGSSSSSSRRDSKGRDSRRRRSKSRSRTRSRSRDRDRRRRHRSRTRSRSRDRSGRSRRRSRSRDRDRTRDRNRDRDRDKDRDRERSGGRSGRDRTERNSQDTFDNNNTGIQEVVSKDGNNSIGGGGGGGGEGIPGLGDIPSASMRGPLPSSLTDPIKNTPIQTPSPGPVYNTLQNPGHNFKPGQPFNPGMPGVGGMVGMNQPPPVIPNMPGMGGMPMASNFNEPMNLDPPDALGIIEEPDMQPMPPRGIGRGGNFGGPMRGPGEMGPSKGLLGDGPLAGPFDNMPGRGMNFRGGETMMGHPVSGGQEFGENFDPRDRQRDPRDVRYKGDMDGREGMMPDNKNNEREPMEGGWEQGRRRLGDRGSQWVEGGDQDDQMDRRGRRDGRNRDESKWGGMDEGINDDRYYREEEFDDGYGFRGGYRGRGGRGMERGGRFTRGGRGFGSRFGGGYQEENGEEGFGFRGGFRGRGNYRGRGGMFYRGEGGGSDRGDETCSVEIHNIPISSSYRAIREFFRGIYVPKTGIKLLTDDQGMKINVAVLQFSSPRDAQMAVTYSGRYIYDNKIEVSLIPESKYKNAVDMYQARNFPEGRAPPLLPDTTCVFLSGLPLGCSEHDVAQIFGQFKIEDIVMERNSDTQETLGQGFIRLGTPEDVHHAMTQMPGMNVGGGFLQLELCPPDAMVMALRQNEILKENESKKARSSEMPQEVIEISDDKDQGKLNGDDAHPQPTPVAADLLTDSVIVKGVPKDTTEANVRDFFSDEGLVPERVHFSNDNNSEKNLRQVYVMFPKIEDARKAVGKSQQQLGKVKVEIEMVAKPLVMAAMGLPFDPLELIRKGQKALKSDIKGIPDSNKRTILMNPNNENQNSQNKDMERREGTDDNNKVTSDDGHNEIALTNPPLYSGAPGLLGPIRGMLGQYPVGPRGVRPWNSSGMSRPPMGMPRGPTDMAAMNRMRGSPSVVEKNEAGVEAMGTAIPPEKFGKPGCVVALGNVPYRATTDDIIHFFQEIHTLRPENIIRRYNEFNQPTADARVALHSTQDTQRAIQLLHRQCMNGRQIYVSMVDE</sequence>
<feature type="compositionally biased region" description="Pro residues" evidence="4">
    <location>
        <begin position="187"/>
        <end position="199"/>
    </location>
</feature>
<evidence type="ECO:0000256" key="3">
    <source>
        <dbReference type="PROSITE-ProRule" id="PRU00176"/>
    </source>
</evidence>
<feature type="compositionally biased region" description="Basic and acidic residues" evidence="4">
    <location>
        <begin position="328"/>
        <end position="364"/>
    </location>
</feature>
<dbReference type="EMBL" id="JAWQEG010000387">
    <property type="protein sequence ID" value="KAK3890825.1"/>
    <property type="molecule type" value="Genomic_DNA"/>
</dbReference>
<keyword evidence="2 3" id="KW-0694">RNA-binding</keyword>
<evidence type="ECO:0000313" key="7">
    <source>
        <dbReference type="Proteomes" id="UP001286313"/>
    </source>
</evidence>
<proteinExistence type="predicted"/>
<feature type="compositionally biased region" description="Low complexity" evidence="4">
    <location>
        <begin position="104"/>
        <end position="128"/>
    </location>
</feature>
<keyword evidence="1" id="KW-0677">Repeat</keyword>
<dbReference type="InterPro" id="IPR012677">
    <property type="entry name" value="Nucleotide-bd_a/b_plait_sf"/>
</dbReference>
<feature type="region of interest" description="Disordered" evidence="4">
    <location>
        <begin position="98"/>
        <end position="451"/>
    </location>
</feature>
<dbReference type="InterPro" id="IPR000504">
    <property type="entry name" value="RRM_dom"/>
</dbReference>
<dbReference type="CDD" id="cd12510">
    <property type="entry name" value="RRM1_RBM12_like"/>
    <property type="match status" value="1"/>
</dbReference>
<dbReference type="Proteomes" id="UP001286313">
    <property type="component" value="Unassembled WGS sequence"/>
</dbReference>
<feature type="compositionally biased region" description="Basic and acidic residues" evidence="4">
    <location>
        <begin position="1105"/>
        <end position="1114"/>
    </location>
</feature>
<evidence type="ECO:0000256" key="4">
    <source>
        <dbReference type="SAM" id="MobiDB-lite"/>
    </source>
</evidence>
<dbReference type="InterPro" id="IPR050666">
    <property type="entry name" value="ESRP"/>
</dbReference>
<dbReference type="Pfam" id="PF00076">
    <property type="entry name" value="RRM_1"/>
    <property type="match status" value="2"/>
</dbReference>
<evidence type="ECO:0000313" key="6">
    <source>
        <dbReference type="EMBL" id="KAK3890825.1"/>
    </source>
</evidence>
<feature type="compositionally biased region" description="Low complexity" evidence="4">
    <location>
        <begin position="168"/>
        <end position="186"/>
    </location>
</feature>
<feature type="region of interest" description="Disordered" evidence="4">
    <location>
        <begin position="692"/>
        <end position="713"/>
    </location>
</feature>
<dbReference type="PANTHER" id="PTHR13976">
    <property type="entry name" value="HETEROGENEOUS NUCLEAR RIBONUCLEOPROTEIN-RELATED"/>
    <property type="match status" value="1"/>
</dbReference>
<accession>A0AAE1GFA4</accession>
<feature type="compositionally biased region" description="Gly residues" evidence="4">
    <location>
        <begin position="386"/>
        <end position="400"/>
    </location>
</feature>
<reference evidence="6" key="1">
    <citation type="submission" date="2023-10" db="EMBL/GenBank/DDBJ databases">
        <title>Genome assemblies of two species of porcelain crab, Petrolisthes cinctipes and Petrolisthes manimaculis (Anomura: Porcellanidae).</title>
        <authorList>
            <person name="Angst P."/>
        </authorList>
    </citation>
    <scope>NUCLEOTIDE SEQUENCE</scope>
    <source>
        <strain evidence="6">PB745_01</strain>
        <tissue evidence="6">Gill</tissue>
    </source>
</reference>
<feature type="domain" description="RRM" evidence="5">
    <location>
        <begin position="757"/>
        <end position="834"/>
    </location>
</feature>
<feature type="compositionally biased region" description="Low complexity" evidence="4">
    <location>
        <begin position="145"/>
        <end position="154"/>
    </location>
</feature>
<feature type="compositionally biased region" description="Basic and acidic residues" evidence="4">
    <location>
        <begin position="640"/>
        <end position="656"/>
    </location>
</feature>
<feature type="compositionally biased region" description="Gly residues" evidence="4">
    <location>
        <begin position="699"/>
        <end position="713"/>
    </location>
</feature>
<feature type="compositionally biased region" description="Pro residues" evidence="4">
    <location>
        <begin position="129"/>
        <end position="144"/>
    </location>
</feature>
<feature type="domain" description="RRM" evidence="5">
    <location>
        <begin position="1000"/>
        <end position="1078"/>
    </location>
</feature>
<dbReference type="CDD" id="cd00590">
    <property type="entry name" value="RRM_SF"/>
    <property type="match status" value="1"/>
</dbReference>
<dbReference type="SUPFAM" id="SSF54928">
    <property type="entry name" value="RNA-binding domain, RBD"/>
    <property type="match status" value="4"/>
</dbReference>
<feature type="domain" description="RRM" evidence="5">
    <location>
        <begin position="862"/>
        <end position="939"/>
    </location>
</feature>
<gene>
    <name evidence="6" type="ORF">Pcinc_005250</name>
</gene>
<feature type="compositionally biased region" description="Basic residues" evidence="4">
    <location>
        <begin position="281"/>
        <end position="312"/>
    </location>
</feature>
<protein>
    <recommendedName>
        <fullName evidence="5">RRM domain-containing protein</fullName>
    </recommendedName>
</protein>